<dbReference type="PANTHER" id="PTHR47165">
    <property type="entry name" value="OS03G0429900 PROTEIN"/>
    <property type="match status" value="1"/>
</dbReference>
<evidence type="ECO:0008006" key="3">
    <source>
        <dbReference type="Google" id="ProtNLM"/>
    </source>
</evidence>
<accession>A0A6N2K315</accession>
<keyword evidence="1" id="KW-1133">Transmembrane helix</keyword>
<evidence type="ECO:0000256" key="1">
    <source>
        <dbReference type="SAM" id="Phobius"/>
    </source>
</evidence>
<dbReference type="Gene3D" id="2.40.50.140">
    <property type="entry name" value="Nucleic acid-binding proteins"/>
    <property type="match status" value="2"/>
</dbReference>
<name>A0A6N2K315_SALVM</name>
<feature type="transmembrane region" description="Helical" evidence="1">
    <location>
        <begin position="37"/>
        <end position="64"/>
    </location>
</feature>
<dbReference type="PANTHER" id="PTHR47165:SF4">
    <property type="entry name" value="OS03G0429900 PROTEIN"/>
    <property type="match status" value="1"/>
</dbReference>
<dbReference type="EMBL" id="CAADRP010000025">
    <property type="protein sequence ID" value="VFU21902.1"/>
    <property type="molecule type" value="Genomic_DNA"/>
</dbReference>
<sequence>MHTCIKLIGFIFVWLLTNKYQRKPPISPLLSSPLYSFAIQCVSCLSDHLFIVSFCLVLLISLLVRLGCCFVEIKRNAIQASAKGKNVQSFAASIIKGDYYQISGFYTFENRYTNSVVAHEVIIDLKFDTKVTRLNPLTPLVPRHHFNFIDFAHMLTTGKRSGVLTDVLGRLKAIQPLEQIMVRSQDMTDKREFILENLRKSKPFQHCCFIMVFQPRHSRSSSIYKDIPVEVYQLPSSTNAQTIDQQIKENRKTIKEILCMDPYQYKVC</sequence>
<protein>
    <recommendedName>
        <fullName evidence="3">DUF223 domain-containing protein</fullName>
    </recommendedName>
</protein>
<dbReference type="InterPro" id="IPR012340">
    <property type="entry name" value="NA-bd_OB-fold"/>
</dbReference>
<dbReference type="AlphaFoldDB" id="A0A6N2K315"/>
<keyword evidence="1" id="KW-0472">Membrane</keyword>
<reference evidence="2" key="1">
    <citation type="submission" date="2019-03" db="EMBL/GenBank/DDBJ databases">
        <authorList>
            <person name="Mank J."/>
            <person name="Almeida P."/>
        </authorList>
    </citation>
    <scope>NUCLEOTIDE SEQUENCE</scope>
    <source>
        <strain evidence="2">78183</strain>
    </source>
</reference>
<gene>
    <name evidence="2" type="ORF">SVIM_LOCUS17924</name>
</gene>
<proteinExistence type="predicted"/>
<keyword evidence="1" id="KW-0812">Transmembrane</keyword>
<evidence type="ECO:0000313" key="2">
    <source>
        <dbReference type="EMBL" id="VFU21902.1"/>
    </source>
</evidence>
<organism evidence="2">
    <name type="scientific">Salix viminalis</name>
    <name type="common">Common osier</name>
    <name type="synonym">Basket willow</name>
    <dbReference type="NCBI Taxonomy" id="40686"/>
    <lineage>
        <taxon>Eukaryota</taxon>
        <taxon>Viridiplantae</taxon>
        <taxon>Streptophyta</taxon>
        <taxon>Embryophyta</taxon>
        <taxon>Tracheophyta</taxon>
        <taxon>Spermatophyta</taxon>
        <taxon>Magnoliopsida</taxon>
        <taxon>eudicotyledons</taxon>
        <taxon>Gunneridae</taxon>
        <taxon>Pentapetalae</taxon>
        <taxon>rosids</taxon>
        <taxon>fabids</taxon>
        <taxon>Malpighiales</taxon>
        <taxon>Salicaceae</taxon>
        <taxon>Saliceae</taxon>
        <taxon>Salix</taxon>
    </lineage>
</organism>